<protein>
    <submittedName>
        <fullName evidence="1">Uncharacterized protein</fullName>
    </submittedName>
</protein>
<accession>A0ACB1MJZ5</accession>
<proteinExistence type="predicted"/>
<evidence type="ECO:0000313" key="2">
    <source>
        <dbReference type="Proteomes" id="UP001162501"/>
    </source>
</evidence>
<reference evidence="1" key="1">
    <citation type="submission" date="2025-03" db="EMBL/GenBank/DDBJ databases">
        <authorList>
            <consortium name="ELIXIR-Norway"/>
            <consortium name="Elixir Norway"/>
        </authorList>
    </citation>
    <scope>NUCLEOTIDE SEQUENCE</scope>
</reference>
<organism evidence="1 2">
    <name type="scientific">Rangifer tarandus platyrhynchus</name>
    <name type="common">Svalbard reindeer</name>
    <dbReference type="NCBI Taxonomy" id="3082113"/>
    <lineage>
        <taxon>Eukaryota</taxon>
        <taxon>Metazoa</taxon>
        <taxon>Chordata</taxon>
        <taxon>Craniata</taxon>
        <taxon>Vertebrata</taxon>
        <taxon>Euteleostomi</taxon>
        <taxon>Mammalia</taxon>
        <taxon>Eutheria</taxon>
        <taxon>Laurasiatheria</taxon>
        <taxon>Artiodactyla</taxon>
        <taxon>Ruminantia</taxon>
        <taxon>Pecora</taxon>
        <taxon>Cervidae</taxon>
        <taxon>Odocoileinae</taxon>
        <taxon>Rangifer</taxon>
    </lineage>
</organism>
<sequence length="231" mass="24544">MQTSVSAHTNASCGPCTRPAAHSPAVSPEVSPGSHTCSALFPVHRVLGLSRGGIQHLGLVHRSPQSTEQLPCAARQGPTVTMETIFNTSPTPESRERFPSCSLDFVTSEADPFRSRPPPAQRLLSSRRPPPGPGFGAVDGETALRQVTRILLISFPFCPSQLTDGQALLSITEPGPSSQTALKVKRAGSKQSSVVLSSHTRVRLVGNPTRLPELLSVSLHGIPCHSKQPPF</sequence>
<dbReference type="EMBL" id="OZ243562">
    <property type="protein sequence ID" value="CAN0501649.1"/>
    <property type="molecule type" value="Genomic_DNA"/>
</dbReference>
<name>A0ACB1MJZ5_RANTA</name>
<gene>
    <name evidence="1" type="ORF">MRATA1EN22A_LOCUS22351</name>
</gene>
<evidence type="ECO:0000313" key="1">
    <source>
        <dbReference type="EMBL" id="CAN0501649.1"/>
    </source>
</evidence>
<dbReference type="Proteomes" id="UP001162501">
    <property type="component" value="Chromosome 34"/>
</dbReference>